<evidence type="ECO:0000256" key="4">
    <source>
        <dbReference type="ARBA" id="ARBA00022525"/>
    </source>
</evidence>
<dbReference type="RefSeq" id="WP_002962438.1">
    <property type="nucleotide sequence ID" value="NZ_CP029490.1"/>
</dbReference>
<keyword evidence="8" id="KW-1185">Reference proteome</keyword>
<accession>A0ABN5LTQ9</accession>
<evidence type="ECO:0000256" key="3">
    <source>
        <dbReference type="ARBA" id="ARBA00009039"/>
    </source>
</evidence>
<proteinExistence type="inferred from homology"/>
<evidence type="ECO:0000256" key="5">
    <source>
        <dbReference type="ARBA" id="ARBA00023044"/>
    </source>
</evidence>
<evidence type="ECO:0000256" key="1">
    <source>
        <dbReference type="ARBA" id="ARBA00002667"/>
    </source>
</evidence>
<comment type="similarity">
    <text evidence="3">Belongs to the ComC family.</text>
</comment>
<comment type="function">
    <text evidence="1">Acts as a pheromone, induces cells to develop competence for genetic transformation.</text>
</comment>
<keyword evidence="4" id="KW-0964">Secreted</keyword>
<reference evidence="7 8" key="1">
    <citation type="submission" date="2018-05" db="EMBL/GenBank/DDBJ databases">
        <title>Complete genome sequences of Streptococcus sobrinus.</title>
        <authorList>
            <person name="Sales M."/>
            <person name="Jensen P.A."/>
        </authorList>
    </citation>
    <scope>NUCLEOTIDE SEQUENCE [LARGE SCALE GENOMIC DNA]</scope>
    <source>
        <strain evidence="7 8">SL1</strain>
    </source>
</reference>
<evidence type="ECO:0000313" key="7">
    <source>
        <dbReference type="EMBL" id="AWN21164.1"/>
    </source>
</evidence>
<evidence type="ECO:0000313" key="8">
    <source>
        <dbReference type="Proteomes" id="UP000245369"/>
    </source>
</evidence>
<keyword evidence="5" id="KW-0588">Pheromone</keyword>
<sequence length="53" mass="6131">MNSKTFEQFNTMDSQALATVEGGDGDYIGGPLYREVYYLDDPPINHWILDRYL</sequence>
<gene>
    <name evidence="7" type="ORF">DK182_07315</name>
</gene>
<dbReference type="Proteomes" id="UP000245369">
    <property type="component" value="Chromosome"/>
</dbReference>
<name>A0ABN5LTQ9_9STRE</name>
<dbReference type="EMBL" id="CP029490">
    <property type="protein sequence ID" value="AWN21164.1"/>
    <property type="molecule type" value="Genomic_DNA"/>
</dbReference>
<comment type="subcellular location">
    <subcellularLocation>
        <location evidence="2">Secreted</location>
    </subcellularLocation>
</comment>
<dbReference type="Pfam" id="PF03047">
    <property type="entry name" value="ComC"/>
    <property type="match status" value="1"/>
</dbReference>
<evidence type="ECO:0000256" key="2">
    <source>
        <dbReference type="ARBA" id="ARBA00004613"/>
    </source>
</evidence>
<dbReference type="InterPro" id="IPR004288">
    <property type="entry name" value="Competence_ComC"/>
</dbReference>
<keyword evidence="6" id="KW-0178">Competence</keyword>
<organism evidence="7 8">
    <name type="scientific">Streptococcus sobrinus</name>
    <dbReference type="NCBI Taxonomy" id="1310"/>
    <lineage>
        <taxon>Bacteria</taxon>
        <taxon>Bacillati</taxon>
        <taxon>Bacillota</taxon>
        <taxon>Bacilli</taxon>
        <taxon>Lactobacillales</taxon>
        <taxon>Streptococcaceae</taxon>
        <taxon>Streptococcus</taxon>
    </lineage>
</organism>
<protein>
    <submittedName>
        <fullName evidence="7">ComC/BlpC family peptide pheromone/bacteriocin</fullName>
    </submittedName>
</protein>
<dbReference type="GeneID" id="93924316"/>
<evidence type="ECO:0000256" key="6">
    <source>
        <dbReference type="ARBA" id="ARBA00023287"/>
    </source>
</evidence>